<dbReference type="InterPro" id="IPR036291">
    <property type="entry name" value="NAD(P)-bd_dom_sf"/>
</dbReference>
<comment type="function">
    <text evidence="9">Catalyzes the reduction of the glycolytic intermediate dihydroxyacetone phosphate (DHAP) to sn-glycerol 3-phosphate (G3P), the key precursor for phospholipid synthesis.</text>
</comment>
<dbReference type="NCBIfam" id="NF000940">
    <property type="entry name" value="PRK00094.1-2"/>
    <property type="match status" value="1"/>
</dbReference>
<evidence type="ECO:0000256" key="5">
    <source>
        <dbReference type="ARBA" id="ARBA00023027"/>
    </source>
</evidence>
<evidence type="ECO:0000256" key="7">
    <source>
        <dbReference type="ARBA" id="ARBA00023209"/>
    </source>
</evidence>
<dbReference type="PANTHER" id="PTHR11728:SF1">
    <property type="entry name" value="GLYCEROL-3-PHOSPHATE DEHYDROGENASE [NAD(+)] 2, CHLOROPLASTIC"/>
    <property type="match status" value="1"/>
</dbReference>
<evidence type="ECO:0000313" key="14">
    <source>
        <dbReference type="EMBL" id="MFD1399027.1"/>
    </source>
</evidence>
<keyword evidence="9" id="KW-0963">Cytoplasm</keyword>
<evidence type="ECO:0000256" key="1">
    <source>
        <dbReference type="ARBA" id="ARBA00011009"/>
    </source>
</evidence>
<feature type="binding site" evidence="9">
    <location>
        <position position="142"/>
    </location>
    <ligand>
        <name>NADPH</name>
        <dbReference type="ChEBI" id="CHEBI:57783"/>
    </ligand>
</feature>
<dbReference type="PRINTS" id="PR00077">
    <property type="entry name" value="GPDHDRGNASE"/>
</dbReference>
<feature type="binding site" evidence="9">
    <location>
        <position position="281"/>
    </location>
    <ligand>
        <name>NADPH</name>
        <dbReference type="ChEBI" id="CHEBI:57783"/>
    </ligand>
</feature>
<dbReference type="PROSITE" id="PS00957">
    <property type="entry name" value="NAD_G3PDH"/>
    <property type="match status" value="1"/>
</dbReference>
<feature type="binding site" evidence="9">
    <location>
        <position position="11"/>
    </location>
    <ligand>
        <name>NADPH</name>
        <dbReference type="ChEBI" id="CHEBI:57783"/>
    </ligand>
</feature>
<evidence type="ECO:0000259" key="13">
    <source>
        <dbReference type="Pfam" id="PF07479"/>
    </source>
</evidence>
<dbReference type="Proteomes" id="UP001597199">
    <property type="component" value="Unassembled WGS sequence"/>
</dbReference>
<dbReference type="Pfam" id="PF07479">
    <property type="entry name" value="NAD_Gly3P_dh_C"/>
    <property type="match status" value="1"/>
</dbReference>
<dbReference type="PANTHER" id="PTHR11728">
    <property type="entry name" value="GLYCEROL-3-PHOSPHATE DEHYDROGENASE"/>
    <property type="match status" value="1"/>
</dbReference>
<dbReference type="Gene3D" id="3.40.50.720">
    <property type="entry name" value="NAD(P)-binding Rossmann-like Domain"/>
    <property type="match status" value="1"/>
</dbReference>
<dbReference type="InterPro" id="IPR006168">
    <property type="entry name" value="G3P_DH_NAD-dep"/>
</dbReference>
<comment type="similarity">
    <text evidence="1 9 10">Belongs to the NAD-dependent glycerol-3-phosphate dehydrogenase family.</text>
</comment>
<dbReference type="EC" id="1.1.1.94" evidence="9"/>
<feature type="binding site" evidence="9">
    <location>
        <position position="258"/>
    </location>
    <ligand>
        <name>sn-glycerol 3-phosphate</name>
        <dbReference type="ChEBI" id="CHEBI:57597"/>
    </ligand>
</feature>
<evidence type="ECO:0000256" key="2">
    <source>
        <dbReference type="ARBA" id="ARBA00022516"/>
    </source>
</evidence>
<dbReference type="InterPro" id="IPR008927">
    <property type="entry name" value="6-PGluconate_DH-like_C_sf"/>
</dbReference>
<feature type="binding site" evidence="9">
    <location>
        <position position="256"/>
    </location>
    <ligand>
        <name>sn-glycerol 3-phosphate</name>
        <dbReference type="ChEBI" id="CHEBI:57597"/>
    </ligand>
</feature>
<gene>
    <name evidence="9" type="primary">gpsA</name>
    <name evidence="14" type="ORF">ACFQ41_06870</name>
</gene>
<keyword evidence="15" id="KW-1185">Reference proteome</keyword>
<feature type="binding site" evidence="9">
    <location>
        <position position="193"/>
    </location>
    <ligand>
        <name>sn-glycerol 3-phosphate</name>
        <dbReference type="ChEBI" id="CHEBI:57597"/>
    </ligand>
</feature>
<keyword evidence="5 9" id="KW-0520">NAD</keyword>
<evidence type="ECO:0000256" key="9">
    <source>
        <dbReference type="HAMAP-Rule" id="MF_00394"/>
    </source>
</evidence>
<evidence type="ECO:0000256" key="10">
    <source>
        <dbReference type="RuleBase" id="RU000437"/>
    </source>
</evidence>
<keyword evidence="3 9" id="KW-0521">NADP</keyword>
<dbReference type="RefSeq" id="WP_204118219.1">
    <property type="nucleotide sequence ID" value="NZ_BOLV01000003.1"/>
</dbReference>
<protein>
    <recommendedName>
        <fullName evidence="9">Glycerol-3-phosphate dehydrogenase [NAD(P)+]</fullName>
        <ecNumber evidence="9">1.1.1.94</ecNumber>
    </recommendedName>
    <alternativeName>
        <fullName evidence="9">NAD(P)(+)-dependent glycerol-3-phosphate dehydrogenase</fullName>
    </alternativeName>
    <alternativeName>
        <fullName evidence="9">NAD(P)H-dependent dihydroxyacetone-phosphate reductase</fullName>
    </alternativeName>
</protein>
<feature type="domain" description="Glycerol-3-phosphate dehydrogenase NAD-dependent C-terminal" evidence="13">
    <location>
        <begin position="182"/>
        <end position="323"/>
    </location>
</feature>
<comment type="subcellular location">
    <subcellularLocation>
        <location evidence="9">Cytoplasm</location>
    </subcellularLocation>
</comment>
<feature type="binding site" evidence="9">
    <location>
        <position position="257"/>
    </location>
    <ligand>
        <name>sn-glycerol 3-phosphate</name>
        <dbReference type="ChEBI" id="CHEBI:57597"/>
    </ligand>
</feature>
<feature type="binding site" evidence="9">
    <location>
        <position position="257"/>
    </location>
    <ligand>
        <name>NADPH</name>
        <dbReference type="ChEBI" id="CHEBI:57783"/>
    </ligand>
</feature>
<feature type="binding site" evidence="9">
    <location>
        <position position="140"/>
    </location>
    <ligand>
        <name>sn-glycerol 3-phosphate</name>
        <dbReference type="ChEBI" id="CHEBI:57597"/>
    </ligand>
</feature>
<feature type="active site" description="Proton acceptor" evidence="9">
    <location>
        <position position="193"/>
    </location>
</feature>
<dbReference type="GO" id="GO:0047952">
    <property type="term" value="F:glycerol-3-phosphate dehydrogenase [NAD(P)+] activity"/>
    <property type="evidence" value="ECO:0007669"/>
    <property type="project" value="UniProtKB-EC"/>
</dbReference>
<keyword evidence="9" id="KW-0547">Nucleotide-binding</keyword>
<evidence type="ECO:0000256" key="8">
    <source>
        <dbReference type="ARBA" id="ARBA00023264"/>
    </source>
</evidence>
<feature type="binding site" evidence="9">
    <location>
        <position position="283"/>
    </location>
    <ligand>
        <name>NADPH</name>
        <dbReference type="ChEBI" id="CHEBI:57783"/>
    </ligand>
</feature>
<reference evidence="15" key="1">
    <citation type="journal article" date="2019" name="Int. J. Syst. Evol. Microbiol.">
        <title>The Global Catalogue of Microorganisms (GCM) 10K type strain sequencing project: providing services to taxonomists for standard genome sequencing and annotation.</title>
        <authorList>
            <consortium name="The Broad Institute Genomics Platform"/>
            <consortium name="The Broad Institute Genome Sequencing Center for Infectious Disease"/>
            <person name="Wu L."/>
            <person name="Ma J."/>
        </authorList>
    </citation>
    <scope>NUCLEOTIDE SEQUENCE [LARGE SCALE GENOMIC DNA]</scope>
    <source>
        <strain evidence="15">CCM 9110</strain>
    </source>
</reference>
<dbReference type="InterPro" id="IPR006109">
    <property type="entry name" value="G3P_DH_NAD-dep_C"/>
</dbReference>
<comment type="catalytic activity">
    <reaction evidence="9 11">
        <text>sn-glycerol 3-phosphate + NADP(+) = dihydroxyacetone phosphate + NADPH + H(+)</text>
        <dbReference type="Rhea" id="RHEA:11096"/>
        <dbReference type="ChEBI" id="CHEBI:15378"/>
        <dbReference type="ChEBI" id="CHEBI:57597"/>
        <dbReference type="ChEBI" id="CHEBI:57642"/>
        <dbReference type="ChEBI" id="CHEBI:57783"/>
        <dbReference type="ChEBI" id="CHEBI:58349"/>
        <dbReference type="EC" id="1.1.1.94"/>
    </reaction>
</comment>
<comment type="caution">
    <text evidence="14">The sequence shown here is derived from an EMBL/GenBank/DDBJ whole genome shotgun (WGS) entry which is preliminary data.</text>
</comment>
<keyword evidence="6 9" id="KW-0443">Lipid metabolism</keyword>
<dbReference type="SUPFAM" id="SSF51735">
    <property type="entry name" value="NAD(P)-binding Rossmann-fold domains"/>
    <property type="match status" value="1"/>
</dbReference>
<keyword evidence="7 9" id="KW-0594">Phospholipid biosynthesis</keyword>
<feature type="domain" description="Glycerol-3-phosphate dehydrogenase NAD-dependent N-terminal" evidence="12">
    <location>
        <begin position="3"/>
        <end position="162"/>
    </location>
</feature>
<dbReference type="PIRSF" id="PIRSF000114">
    <property type="entry name" value="Glycerol-3-P_dh"/>
    <property type="match status" value="1"/>
</dbReference>
<evidence type="ECO:0000259" key="12">
    <source>
        <dbReference type="Pfam" id="PF01210"/>
    </source>
</evidence>
<proteinExistence type="inferred from homology"/>
<evidence type="ECO:0000313" key="15">
    <source>
        <dbReference type="Proteomes" id="UP001597199"/>
    </source>
</evidence>
<feature type="binding site" evidence="9">
    <location>
        <position position="105"/>
    </location>
    <ligand>
        <name>sn-glycerol 3-phosphate</name>
        <dbReference type="ChEBI" id="CHEBI:57597"/>
    </ligand>
</feature>
<dbReference type="InterPro" id="IPR011128">
    <property type="entry name" value="G3P_DH_NAD-dep_N"/>
</dbReference>
<accession>A0ABW4BH64</accession>
<comment type="caution">
    <text evidence="9">Lacks conserved residue(s) required for the propagation of feature annotation.</text>
</comment>
<dbReference type="Pfam" id="PF01210">
    <property type="entry name" value="NAD_Gly3P_dh_N"/>
    <property type="match status" value="1"/>
</dbReference>
<dbReference type="NCBIfam" id="NF000942">
    <property type="entry name" value="PRK00094.1-4"/>
    <property type="match status" value="1"/>
</dbReference>
<evidence type="ECO:0000256" key="6">
    <source>
        <dbReference type="ARBA" id="ARBA00023098"/>
    </source>
</evidence>
<dbReference type="SUPFAM" id="SSF48179">
    <property type="entry name" value="6-phosphogluconate dehydrogenase C-terminal domain-like"/>
    <property type="match status" value="1"/>
</dbReference>
<feature type="binding site" evidence="9">
    <location>
        <position position="246"/>
    </location>
    <ligand>
        <name>sn-glycerol 3-phosphate</name>
        <dbReference type="ChEBI" id="CHEBI:57597"/>
    </ligand>
</feature>
<keyword evidence="8 9" id="KW-1208">Phospholipid metabolism</keyword>
<organism evidence="14 15">
    <name type="scientific">Lacticaseibacillus suilingensis</name>
    <dbReference type="NCBI Taxonomy" id="2799577"/>
    <lineage>
        <taxon>Bacteria</taxon>
        <taxon>Bacillati</taxon>
        <taxon>Bacillota</taxon>
        <taxon>Bacilli</taxon>
        <taxon>Lactobacillales</taxon>
        <taxon>Lactobacillaceae</taxon>
        <taxon>Lacticaseibacillus</taxon>
    </lineage>
</organism>
<feature type="binding site" evidence="9">
    <location>
        <position position="138"/>
    </location>
    <ligand>
        <name>sn-glycerol 3-phosphate</name>
        <dbReference type="ChEBI" id="CHEBI:57597"/>
    </ligand>
</feature>
<dbReference type="HAMAP" id="MF_00394">
    <property type="entry name" value="NAD_Glyc3P_dehydrog"/>
    <property type="match status" value="1"/>
</dbReference>
<evidence type="ECO:0000256" key="11">
    <source>
        <dbReference type="RuleBase" id="RU000439"/>
    </source>
</evidence>
<name>A0ABW4BH64_9LACO</name>
<keyword evidence="2 9" id="KW-0444">Lipid biosynthesis</keyword>
<comment type="pathway">
    <text evidence="9">Membrane lipid metabolism; glycerophospholipid metabolism.</text>
</comment>
<evidence type="ECO:0000256" key="4">
    <source>
        <dbReference type="ARBA" id="ARBA00023002"/>
    </source>
</evidence>
<dbReference type="InterPro" id="IPR013328">
    <property type="entry name" value="6PGD_dom2"/>
</dbReference>
<sequence length="334" mass="35064">MSKVGILGAGTWGIALSRMLANTGHTVTVWSALPDEVKQLDQTRQQKNLPGMTIPASITFTSDLPAACTDQALLLLAVPSVYVRSTVKQAAPFIPAGQLIVDVAKGLEPDTMLTMTQVIADELSQLHAPKMRLVALSGPTHAEEVALDLPTTIVAAADDEEAAKQAQDIFTSSFMRVYTNPDRYGVELCGALKNIIALAAGISDGLGYGDNAKAALITRGMTEIKRLGTKLGAHAATFDGLAGIGDLIVTGTSTHSRNHNCGLLIGQGMSPAAAKKQIGMVVEGINAIPGALELAAKANVSMPIVETVDQVINHGLDPKEAVQQLLNRKKKAEF</sequence>
<keyword evidence="4 9" id="KW-0560">Oxidoreductase</keyword>
<comment type="catalytic activity">
    <reaction evidence="9">
        <text>sn-glycerol 3-phosphate + NAD(+) = dihydroxyacetone phosphate + NADH + H(+)</text>
        <dbReference type="Rhea" id="RHEA:11092"/>
        <dbReference type="ChEBI" id="CHEBI:15378"/>
        <dbReference type="ChEBI" id="CHEBI:57540"/>
        <dbReference type="ChEBI" id="CHEBI:57597"/>
        <dbReference type="ChEBI" id="CHEBI:57642"/>
        <dbReference type="ChEBI" id="CHEBI:57945"/>
        <dbReference type="EC" id="1.1.1.94"/>
    </reaction>
</comment>
<feature type="binding site" evidence="9">
    <location>
        <position position="12"/>
    </location>
    <ligand>
        <name>NADPH</name>
        <dbReference type="ChEBI" id="CHEBI:57783"/>
    </ligand>
</feature>
<dbReference type="EMBL" id="JBHTOA010000030">
    <property type="protein sequence ID" value="MFD1399027.1"/>
    <property type="molecule type" value="Genomic_DNA"/>
</dbReference>
<dbReference type="Gene3D" id="1.10.1040.10">
    <property type="entry name" value="N-(1-d-carboxylethyl)-l-norvaline Dehydrogenase, domain 2"/>
    <property type="match status" value="1"/>
</dbReference>
<feature type="binding site" evidence="9">
    <location>
        <position position="105"/>
    </location>
    <ligand>
        <name>NADPH</name>
        <dbReference type="ChEBI" id="CHEBI:57783"/>
    </ligand>
</feature>
<evidence type="ECO:0000256" key="3">
    <source>
        <dbReference type="ARBA" id="ARBA00022857"/>
    </source>
</evidence>